<evidence type="ECO:0000313" key="3">
    <source>
        <dbReference type="Proteomes" id="UP000008022"/>
    </source>
</evidence>
<keyword evidence="3" id="KW-1185">Reference proteome</keyword>
<feature type="region of interest" description="Disordered" evidence="1">
    <location>
        <begin position="1"/>
        <end position="72"/>
    </location>
</feature>
<evidence type="ECO:0000256" key="1">
    <source>
        <dbReference type="SAM" id="MobiDB-lite"/>
    </source>
</evidence>
<name>A0A0E0PEP0_ORYRU</name>
<feature type="compositionally biased region" description="Gly residues" evidence="1">
    <location>
        <begin position="1"/>
        <end position="14"/>
    </location>
</feature>
<organism evidence="2 3">
    <name type="scientific">Oryza rufipogon</name>
    <name type="common">Brownbeard rice</name>
    <name type="synonym">Asian wild rice</name>
    <dbReference type="NCBI Taxonomy" id="4529"/>
    <lineage>
        <taxon>Eukaryota</taxon>
        <taxon>Viridiplantae</taxon>
        <taxon>Streptophyta</taxon>
        <taxon>Embryophyta</taxon>
        <taxon>Tracheophyta</taxon>
        <taxon>Spermatophyta</taxon>
        <taxon>Magnoliopsida</taxon>
        <taxon>Liliopsida</taxon>
        <taxon>Poales</taxon>
        <taxon>Poaceae</taxon>
        <taxon>BOP clade</taxon>
        <taxon>Oryzoideae</taxon>
        <taxon>Oryzeae</taxon>
        <taxon>Oryzinae</taxon>
        <taxon>Oryza</taxon>
    </lineage>
</organism>
<dbReference type="EnsemblPlants" id="ORUFI04G28510.1">
    <property type="protein sequence ID" value="ORUFI04G28510.1"/>
    <property type="gene ID" value="ORUFI04G28510"/>
</dbReference>
<dbReference type="Gramene" id="ORUFI04G28510.1">
    <property type="protein sequence ID" value="ORUFI04G28510.1"/>
    <property type="gene ID" value="ORUFI04G28510"/>
</dbReference>
<evidence type="ECO:0000313" key="2">
    <source>
        <dbReference type="EnsemblPlants" id="ORUFI04G28510.1"/>
    </source>
</evidence>
<reference evidence="3" key="1">
    <citation type="submission" date="2013-06" db="EMBL/GenBank/DDBJ databases">
        <authorList>
            <person name="Zhao Q."/>
        </authorList>
    </citation>
    <scope>NUCLEOTIDE SEQUENCE</scope>
    <source>
        <strain evidence="3">cv. W1943</strain>
    </source>
</reference>
<dbReference type="AlphaFoldDB" id="A0A0E0PEP0"/>
<sequence>MGGEWSGGGASGSGGKEDSMHSRARVAATDGRVGARAAVMGQGPELERRRRGIAPPDLLPRTSRTNPVGMAS</sequence>
<proteinExistence type="predicted"/>
<dbReference type="HOGENOM" id="CLU_2726650_0_0_1"/>
<dbReference type="Proteomes" id="UP000008022">
    <property type="component" value="Unassembled WGS sequence"/>
</dbReference>
<reference evidence="2" key="2">
    <citation type="submission" date="2015-06" db="UniProtKB">
        <authorList>
            <consortium name="EnsemblPlants"/>
        </authorList>
    </citation>
    <scope>IDENTIFICATION</scope>
</reference>
<protein>
    <submittedName>
        <fullName evidence="2">Uncharacterized protein</fullName>
    </submittedName>
</protein>
<accession>A0A0E0PEP0</accession>